<keyword evidence="2" id="KW-1185">Reference proteome</keyword>
<evidence type="ECO:0000313" key="2">
    <source>
        <dbReference type="Proteomes" id="UP000770717"/>
    </source>
</evidence>
<evidence type="ECO:0000313" key="1">
    <source>
        <dbReference type="EMBL" id="KAG9467558.1"/>
    </source>
</evidence>
<accession>A0A8J6EE89</accession>
<comment type="caution">
    <text evidence="1">The sequence shown here is derived from an EMBL/GenBank/DDBJ whole genome shotgun (WGS) entry which is preliminary data.</text>
</comment>
<sequence>MGVPVYRRPGETVLIHGHPMSRCPIHCTGCEGKEVKYRLSNSDYGRKPSIKEPFKNIQYASRVRKEVAKLLVLWMAQSLTSQPITHQIDMS</sequence>
<protein>
    <submittedName>
        <fullName evidence="1">Uncharacterized protein</fullName>
    </submittedName>
</protein>
<dbReference type="Proteomes" id="UP000770717">
    <property type="component" value="Unassembled WGS sequence"/>
</dbReference>
<organism evidence="1 2">
    <name type="scientific">Eleutherodactylus coqui</name>
    <name type="common">Puerto Rican coqui</name>
    <dbReference type="NCBI Taxonomy" id="57060"/>
    <lineage>
        <taxon>Eukaryota</taxon>
        <taxon>Metazoa</taxon>
        <taxon>Chordata</taxon>
        <taxon>Craniata</taxon>
        <taxon>Vertebrata</taxon>
        <taxon>Euteleostomi</taxon>
        <taxon>Amphibia</taxon>
        <taxon>Batrachia</taxon>
        <taxon>Anura</taxon>
        <taxon>Neobatrachia</taxon>
        <taxon>Hyloidea</taxon>
        <taxon>Eleutherodactylidae</taxon>
        <taxon>Eleutherodactylinae</taxon>
        <taxon>Eleutherodactylus</taxon>
        <taxon>Eleutherodactylus</taxon>
    </lineage>
</organism>
<name>A0A8J6EE89_ELECQ</name>
<reference evidence="1" key="1">
    <citation type="thesis" date="2020" institute="ProQuest LLC" country="789 East Eisenhower Parkway, Ann Arbor, MI, USA">
        <title>Comparative Genomics and Chromosome Evolution.</title>
        <authorList>
            <person name="Mudd A.B."/>
        </authorList>
    </citation>
    <scope>NUCLEOTIDE SEQUENCE</scope>
    <source>
        <strain evidence="1">HN-11 Male</strain>
        <tissue evidence="1">Kidney and liver</tissue>
    </source>
</reference>
<dbReference type="AlphaFoldDB" id="A0A8J6EE89"/>
<dbReference type="EMBL" id="WNTK01001311">
    <property type="protein sequence ID" value="KAG9467558.1"/>
    <property type="molecule type" value="Genomic_DNA"/>
</dbReference>
<gene>
    <name evidence="1" type="ORF">GDO78_014695</name>
</gene>
<proteinExistence type="predicted"/>